<accession>A0AAP7N689</accession>
<gene>
    <name evidence="1" type="ORF">BKP66_18075</name>
</gene>
<name>A0AAP7N689_BACAM</name>
<reference evidence="1 2" key="1">
    <citation type="submission" date="2016-10" db="EMBL/GenBank/DDBJ databases">
        <authorList>
            <person name="Marach S."/>
            <person name="Prathuangwong S."/>
            <person name="Takikawa Y."/>
            <person name="Dohra H."/>
        </authorList>
    </citation>
    <scope>NUCLEOTIDE SEQUENCE [LARGE SCALE GENOMIC DNA]</scope>
    <source>
        <strain evidence="1 2">K2</strain>
    </source>
</reference>
<dbReference type="EMBL" id="MOEA01000005">
    <property type="protein sequence ID" value="OIK19557.1"/>
    <property type="molecule type" value="Genomic_DNA"/>
</dbReference>
<dbReference type="AlphaFoldDB" id="A0AAP7N689"/>
<evidence type="ECO:0000313" key="2">
    <source>
        <dbReference type="Proteomes" id="UP000180036"/>
    </source>
</evidence>
<dbReference type="RefSeq" id="WP_014469870.1">
    <property type="nucleotide sequence ID" value="NZ_BSRV01000004.1"/>
</dbReference>
<protein>
    <submittedName>
        <fullName evidence="1">Uncharacterized protein</fullName>
    </submittedName>
</protein>
<organism evidence="1 2">
    <name type="scientific">Bacillus amyloliquefaciens</name>
    <name type="common">Bacillus velezensis</name>
    <dbReference type="NCBI Taxonomy" id="1390"/>
    <lineage>
        <taxon>Bacteria</taxon>
        <taxon>Bacillati</taxon>
        <taxon>Bacillota</taxon>
        <taxon>Bacilli</taxon>
        <taxon>Bacillales</taxon>
        <taxon>Bacillaceae</taxon>
        <taxon>Bacillus</taxon>
        <taxon>Bacillus amyloliquefaciens group</taxon>
    </lineage>
</organism>
<evidence type="ECO:0000313" key="1">
    <source>
        <dbReference type="EMBL" id="OIK19557.1"/>
    </source>
</evidence>
<proteinExistence type="predicted"/>
<comment type="caution">
    <text evidence="1">The sequence shown here is derived from an EMBL/GenBank/DDBJ whole genome shotgun (WGS) entry which is preliminary data.</text>
</comment>
<dbReference type="Proteomes" id="UP000180036">
    <property type="component" value="Unassembled WGS sequence"/>
</dbReference>
<sequence length="69" mass="8101">MIRYPFNVRKKCETKNGYPASNGWRDKMFNGHDTNDKYIVFKNGVFMGLCDAFVLLGKQELKQKVRIQI</sequence>